<gene>
    <name evidence="2" type="ORF">GP486_007522</name>
</gene>
<reference evidence="2" key="1">
    <citation type="submission" date="2021-03" db="EMBL/GenBank/DDBJ databases">
        <title>Comparative genomics and phylogenomic investigation of the class Geoglossomycetes provide insights into ecological specialization and systematics.</title>
        <authorList>
            <person name="Melie T."/>
            <person name="Pirro S."/>
            <person name="Miller A.N."/>
            <person name="Quandt A."/>
        </authorList>
    </citation>
    <scope>NUCLEOTIDE SEQUENCE</scope>
    <source>
        <strain evidence="2">CAQ_001_2017</strain>
    </source>
</reference>
<feature type="compositionally biased region" description="Basic and acidic residues" evidence="1">
    <location>
        <begin position="37"/>
        <end position="46"/>
    </location>
</feature>
<dbReference type="AlphaFoldDB" id="A0A9P8L2L6"/>
<feature type="region of interest" description="Disordered" evidence="1">
    <location>
        <begin position="34"/>
        <end position="100"/>
    </location>
</feature>
<feature type="non-terminal residue" evidence="2">
    <location>
        <position position="468"/>
    </location>
</feature>
<accession>A0A9P8L2L6</accession>
<feature type="compositionally biased region" description="Basic and acidic residues" evidence="1">
    <location>
        <begin position="71"/>
        <end position="80"/>
    </location>
</feature>
<sequence length="468" mass="52143">MLESKMRPNGTVCIFCRRLGNYPPTVNRRTFNFQSTDSRRSLRSDGARNPSRRKHTNRKPDLLPITGELGEEPRGGERRLGKQRTPEGIGNLVGQRSSEDKGKLGVTPVDLIRLALLPRKVGARARAAVQAVPEIRELLGLFGAARDVFSQVLIGLARERDRELTVEDDAFREAAERDGERIEKGMEMETPVPGQSNTTQALTQDEIIHRLQSAHTIDGILTVARAASQTVSGRSEFMSLHFPLRIALKRCVPQRGPSHKDLLVAFNSISAVLLEYGPDLDFRYCVVGLRYAAWTGSLPAMKAMKRYLNACRGQHLRIPDDTWAGIVTRIVRFASTATRPNLPVVWGGLEAWKTFEGLRSSMAWRRKEALSLLTGWETAGVGGPNETRDISLESFLDRRNTPMFAEYLMSLGRLGASEAIWQEWLISRERVLVLQPDDTGAANANTDGDDAEQRLQHFLRALAAANDP</sequence>
<proteinExistence type="predicted"/>
<dbReference type="EMBL" id="JAGHQM010002174">
    <property type="protein sequence ID" value="KAH0551137.1"/>
    <property type="molecule type" value="Genomic_DNA"/>
</dbReference>
<dbReference type="Proteomes" id="UP000750711">
    <property type="component" value="Unassembled WGS sequence"/>
</dbReference>
<evidence type="ECO:0000313" key="3">
    <source>
        <dbReference type="Proteomes" id="UP000750711"/>
    </source>
</evidence>
<evidence type="ECO:0000256" key="1">
    <source>
        <dbReference type="SAM" id="MobiDB-lite"/>
    </source>
</evidence>
<comment type="caution">
    <text evidence="2">The sequence shown here is derived from an EMBL/GenBank/DDBJ whole genome shotgun (WGS) entry which is preliminary data.</text>
</comment>
<name>A0A9P8L2L6_9PEZI</name>
<keyword evidence="3" id="KW-1185">Reference proteome</keyword>
<organism evidence="2 3">
    <name type="scientific">Trichoglossum hirsutum</name>
    <dbReference type="NCBI Taxonomy" id="265104"/>
    <lineage>
        <taxon>Eukaryota</taxon>
        <taxon>Fungi</taxon>
        <taxon>Dikarya</taxon>
        <taxon>Ascomycota</taxon>
        <taxon>Pezizomycotina</taxon>
        <taxon>Geoglossomycetes</taxon>
        <taxon>Geoglossales</taxon>
        <taxon>Geoglossaceae</taxon>
        <taxon>Trichoglossum</taxon>
    </lineage>
</organism>
<protein>
    <submittedName>
        <fullName evidence="2">Uncharacterized protein</fullName>
    </submittedName>
</protein>
<evidence type="ECO:0000313" key="2">
    <source>
        <dbReference type="EMBL" id="KAH0551137.1"/>
    </source>
</evidence>